<name>A0ABR6D6K1_9HYPH</name>
<dbReference type="EMBL" id="JACJIM010000002">
    <property type="protein sequence ID" value="MBA9061686.1"/>
    <property type="molecule type" value="Genomic_DNA"/>
</dbReference>
<protein>
    <recommendedName>
        <fullName evidence="3">DUF3168 domain-containing protein</fullName>
    </recommendedName>
</protein>
<sequence>MTRPTTPELALRDAVRTLLRADAGFAALAGRRFYDEVPAGLGRAEPHPAEARPPYAYLGPIRRAGYAESCVAAWTIQARLYAVSTAYDRDQGWLLADAMIAALNGLEQPDLPLAAPYSLRTPLEVVQAGDVIDPLQAKSVFLDLRTTVVRPLPGEET</sequence>
<evidence type="ECO:0000313" key="2">
    <source>
        <dbReference type="Proteomes" id="UP000565455"/>
    </source>
</evidence>
<proteinExistence type="predicted"/>
<gene>
    <name evidence="1" type="ORF">GGQ91_001063</name>
</gene>
<dbReference type="RefSeq" id="WP_182591527.1">
    <property type="nucleotide sequence ID" value="NZ_JACJIM010000002.1"/>
</dbReference>
<dbReference type="GeneID" id="96602804"/>
<keyword evidence="2" id="KW-1185">Reference proteome</keyword>
<organism evidence="1 2">
    <name type="scientific">Methylobacterium fujisawaense</name>
    <dbReference type="NCBI Taxonomy" id="107400"/>
    <lineage>
        <taxon>Bacteria</taxon>
        <taxon>Pseudomonadati</taxon>
        <taxon>Pseudomonadota</taxon>
        <taxon>Alphaproteobacteria</taxon>
        <taxon>Hyphomicrobiales</taxon>
        <taxon>Methylobacteriaceae</taxon>
        <taxon>Methylobacterium</taxon>
    </lineage>
</organism>
<reference evidence="1 2" key="1">
    <citation type="submission" date="2020-08" db="EMBL/GenBank/DDBJ databases">
        <title>Genomic Encyclopedia of Type Strains, Phase IV (KMG-IV): sequencing the most valuable type-strain genomes for metagenomic binning, comparative biology and taxonomic classification.</title>
        <authorList>
            <person name="Goeker M."/>
        </authorList>
    </citation>
    <scope>NUCLEOTIDE SEQUENCE [LARGE SCALE GENOMIC DNA]</scope>
    <source>
        <strain evidence="1 2">DSM 5686</strain>
    </source>
</reference>
<dbReference type="Pfam" id="PF11367">
    <property type="entry name" value="Tail_completion_gp17"/>
    <property type="match status" value="1"/>
</dbReference>
<dbReference type="Gene3D" id="3.30.2000.30">
    <property type="match status" value="1"/>
</dbReference>
<dbReference type="InterPro" id="IPR053745">
    <property type="entry name" value="Viral_Tail_Comp_sf"/>
</dbReference>
<comment type="caution">
    <text evidence="1">The sequence shown here is derived from an EMBL/GenBank/DDBJ whole genome shotgun (WGS) entry which is preliminary data.</text>
</comment>
<dbReference type="InterPro" id="IPR021508">
    <property type="entry name" value="Gp17-like"/>
</dbReference>
<evidence type="ECO:0000313" key="1">
    <source>
        <dbReference type="EMBL" id="MBA9061686.1"/>
    </source>
</evidence>
<accession>A0ABR6D6K1</accession>
<dbReference type="Proteomes" id="UP000565455">
    <property type="component" value="Unassembled WGS sequence"/>
</dbReference>
<evidence type="ECO:0008006" key="3">
    <source>
        <dbReference type="Google" id="ProtNLM"/>
    </source>
</evidence>